<evidence type="ECO:0000313" key="1">
    <source>
        <dbReference type="EMBL" id="EDM99540.1"/>
    </source>
</evidence>
<gene>
    <name evidence="1" type="ORF">BACCAP_02597</name>
</gene>
<comment type="caution">
    <text evidence="1">The sequence shown here is derived from an EMBL/GenBank/DDBJ whole genome shotgun (WGS) entry which is preliminary data.</text>
</comment>
<dbReference type="STRING" id="411467.BACCAP_02597"/>
<accession>A6NWK2</accession>
<dbReference type="AlphaFoldDB" id="A6NWK2"/>
<dbReference type="Proteomes" id="UP000003639">
    <property type="component" value="Unassembled WGS sequence"/>
</dbReference>
<organism evidence="1 2">
    <name type="scientific">Pseudoflavonifractor capillosus ATCC 29799</name>
    <dbReference type="NCBI Taxonomy" id="411467"/>
    <lineage>
        <taxon>Bacteria</taxon>
        <taxon>Bacillati</taxon>
        <taxon>Bacillota</taxon>
        <taxon>Clostridia</taxon>
        <taxon>Eubacteriales</taxon>
        <taxon>Oscillospiraceae</taxon>
        <taxon>Pseudoflavonifractor</taxon>
    </lineage>
</organism>
<sequence>MEQFELRFIVCGSDLAATRECAKILFEAPLPGKVTLRQDGKFLFGTVTIGYAGAASPDWQVALTSDLLTEIQLRERVESVLSKLGLPYCIFEGTEISPDSQLGEMAQALGAELLFQSIWQTEQIDKFCSKHVPSLVRDGCLDRILSFAKKALAQQVWDDAAEKAQSEPGK</sequence>
<name>A6NWK2_9FIRM</name>
<proteinExistence type="predicted"/>
<reference evidence="1 2" key="1">
    <citation type="submission" date="2007-04" db="EMBL/GenBank/DDBJ databases">
        <authorList>
            <person name="Fulton L."/>
            <person name="Clifton S."/>
            <person name="Fulton B."/>
            <person name="Xu J."/>
            <person name="Minx P."/>
            <person name="Pepin K.H."/>
            <person name="Johnson M."/>
            <person name="Thiruvilangam P."/>
            <person name="Bhonagiri V."/>
            <person name="Nash W.E."/>
            <person name="Mardis E.R."/>
            <person name="Wilson R.K."/>
        </authorList>
    </citation>
    <scope>NUCLEOTIDE SEQUENCE [LARGE SCALE GENOMIC DNA]</scope>
    <source>
        <strain evidence="1 2">ATCC 29799</strain>
    </source>
</reference>
<dbReference type="OrthoDB" id="1844389at2"/>
<dbReference type="RefSeq" id="WP_006573127.1">
    <property type="nucleotide sequence ID" value="NZ_AAXG02000016.1"/>
</dbReference>
<protein>
    <submittedName>
        <fullName evidence="1">Uncharacterized protein</fullName>
    </submittedName>
</protein>
<keyword evidence="2" id="KW-1185">Reference proteome</keyword>
<dbReference type="EMBL" id="AAXG02000016">
    <property type="protein sequence ID" value="EDM99540.1"/>
    <property type="molecule type" value="Genomic_DNA"/>
</dbReference>
<evidence type="ECO:0000313" key="2">
    <source>
        <dbReference type="Proteomes" id="UP000003639"/>
    </source>
</evidence>
<reference evidence="1 2" key="2">
    <citation type="submission" date="2007-06" db="EMBL/GenBank/DDBJ databases">
        <title>Draft genome sequence of Pseudoflavonifractor capillosus ATCC 29799.</title>
        <authorList>
            <person name="Sudarsanam P."/>
            <person name="Ley R."/>
            <person name="Guruge J."/>
            <person name="Turnbaugh P.J."/>
            <person name="Mahowald M."/>
            <person name="Liep D."/>
            <person name="Gordon J."/>
        </authorList>
    </citation>
    <scope>NUCLEOTIDE SEQUENCE [LARGE SCALE GENOMIC DNA]</scope>
    <source>
        <strain evidence="1 2">ATCC 29799</strain>
    </source>
</reference>